<evidence type="ECO:0000259" key="11">
    <source>
        <dbReference type="Pfam" id="PF00999"/>
    </source>
</evidence>
<dbReference type="Proteomes" id="UP001500730">
    <property type="component" value="Unassembled WGS sequence"/>
</dbReference>
<comment type="similarity">
    <text evidence="2">Belongs to the monovalent cation:proton antiporter 2 (CPA2) transporter (TC 2.A.37) family.</text>
</comment>
<name>A0ABP5YR18_9MICO</name>
<evidence type="ECO:0000313" key="13">
    <source>
        <dbReference type="Proteomes" id="UP001500730"/>
    </source>
</evidence>
<evidence type="ECO:0000256" key="4">
    <source>
        <dbReference type="ARBA" id="ARBA00022449"/>
    </source>
</evidence>
<dbReference type="Gene3D" id="1.20.1530.20">
    <property type="match status" value="1"/>
</dbReference>
<evidence type="ECO:0000256" key="6">
    <source>
        <dbReference type="ARBA" id="ARBA00022989"/>
    </source>
</evidence>
<evidence type="ECO:0000256" key="2">
    <source>
        <dbReference type="ARBA" id="ARBA00005551"/>
    </source>
</evidence>
<evidence type="ECO:0000256" key="10">
    <source>
        <dbReference type="SAM" id="Phobius"/>
    </source>
</evidence>
<evidence type="ECO:0000256" key="3">
    <source>
        <dbReference type="ARBA" id="ARBA00022448"/>
    </source>
</evidence>
<keyword evidence="5 10" id="KW-0812">Transmembrane</keyword>
<dbReference type="EMBL" id="BAAARE010000007">
    <property type="protein sequence ID" value="GAA2481803.1"/>
    <property type="molecule type" value="Genomic_DNA"/>
</dbReference>
<keyword evidence="4" id="KW-0050">Antiport</keyword>
<feature type="domain" description="Cation/H+ exchanger transmembrane" evidence="11">
    <location>
        <begin position="11"/>
        <end position="361"/>
    </location>
</feature>
<comment type="subcellular location">
    <subcellularLocation>
        <location evidence="1">Membrane</location>
        <topology evidence="1">Multi-pass membrane protein</topology>
    </subcellularLocation>
</comment>
<feature type="transmembrane region" description="Helical" evidence="10">
    <location>
        <begin position="88"/>
        <end position="110"/>
    </location>
</feature>
<sequence>MGFATLALISLVAILGPVLSLSRWLHLPVVIGELLVGIVLGQTGLRLLHPSDPTLGFLGEVGFALVMFVAGTHVPVRDPALRAGLPRGLTRAVAVGLLSVPAGWALAHVFGTGHAALYAVLLASSSASLVLPVLDGTPVSGSMMVQLLPQLAVADAACIVALPLAIDPVHAGRAVVGALAVIACAGLLWLLLRWFVGSGRERRVREVSHERSLAVELRASLAILFGLAAVASAMHVSVMLAGFAAGIALSAVGEPRRVAKQLFAVTEGFFAPIFFVWLGASLDLRELAQHPSAIVLGLSLGVVALLVHGLMVVTGQPWPAALITAAQLGVPVAAATLGSTLGLLSPGEAPALLLGALITIAATAALSGRVKTLAAADAPTDTSPTTAPTSPLSPPPATRPTTPSSSAPSTPPTKESTAGRSGRSAPPDPSAPDPTASTSSSG</sequence>
<evidence type="ECO:0000256" key="8">
    <source>
        <dbReference type="ARBA" id="ARBA00023136"/>
    </source>
</evidence>
<reference evidence="13" key="1">
    <citation type="journal article" date="2019" name="Int. J. Syst. Evol. Microbiol.">
        <title>The Global Catalogue of Microorganisms (GCM) 10K type strain sequencing project: providing services to taxonomists for standard genome sequencing and annotation.</title>
        <authorList>
            <consortium name="The Broad Institute Genomics Platform"/>
            <consortium name="The Broad Institute Genome Sequencing Center for Infectious Disease"/>
            <person name="Wu L."/>
            <person name="Ma J."/>
        </authorList>
    </citation>
    <scope>NUCLEOTIDE SEQUENCE [LARGE SCALE GENOMIC DNA]</scope>
    <source>
        <strain evidence="13">JCM 16259</strain>
    </source>
</reference>
<protein>
    <submittedName>
        <fullName evidence="12">Cation:proton antiporter</fullName>
    </submittedName>
</protein>
<evidence type="ECO:0000256" key="5">
    <source>
        <dbReference type="ARBA" id="ARBA00022692"/>
    </source>
</evidence>
<feature type="transmembrane region" description="Helical" evidence="10">
    <location>
        <begin position="349"/>
        <end position="366"/>
    </location>
</feature>
<dbReference type="RefSeq" id="WP_344254678.1">
    <property type="nucleotide sequence ID" value="NZ_BAAARE010000007.1"/>
</dbReference>
<dbReference type="PANTHER" id="PTHR43562">
    <property type="entry name" value="NAPA-TYPE SODIUM/HYDROGEN ANTIPORTER"/>
    <property type="match status" value="1"/>
</dbReference>
<evidence type="ECO:0000256" key="1">
    <source>
        <dbReference type="ARBA" id="ARBA00004141"/>
    </source>
</evidence>
<feature type="compositionally biased region" description="Low complexity" evidence="9">
    <location>
        <begin position="433"/>
        <end position="442"/>
    </location>
</feature>
<keyword evidence="8 10" id="KW-0472">Membrane</keyword>
<keyword evidence="3" id="KW-0813">Transport</keyword>
<organism evidence="12 13">
    <name type="scientific">Terrabacter carboxydivorans</name>
    <dbReference type="NCBI Taxonomy" id="619730"/>
    <lineage>
        <taxon>Bacteria</taxon>
        <taxon>Bacillati</taxon>
        <taxon>Actinomycetota</taxon>
        <taxon>Actinomycetes</taxon>
        <taxon>Micrococcales</taxon>
        <taxon>Intrasporangiaceae</taxon>
        <taxon>Terrabacter</taxon>
    </lineage>
</organism>
<feature type="transmembrane region" description="Helical" evidence="10">
    <location>
        <begin position="55"/>
        <end position="76"/>
    </location>
</feature>
<dbReference type="PANTHER" id="PTHR43562:SF1">
    <property type="entry name" value="NA(+)_H(+) ANTIPORTER YJBQ-RELATED"/>
    <property type="match status" value="1"/>
</dbReference>
<dbReference type="InterPro" id="IPR038770">
    <property type="entry name" value="Na+/solute_symporter_sf"/>
</dbReference>
<proteinExistence type="inferred from homology"/>
<comment type="caution">
    <text evidence="12">The sequence shown here is derived from an EMBL/GenBank/DDBJ whole genome shotgun (WGS) entry which is preliminary data.</text>
</comment>
<feature type="compositionally biased region" description="Low complexity" evidence="9">
    <location>
        <begin position="399"/>
        <end position="425"/>
    </location>
</feature>
<feature type="region of interest" description="Disordered" evidence="9">
    <location>
        <begin position="377"/>
        <end position="442"/>
    </location>
</feature>
<feature type="transmembrane region" description="Helical" evidence="10">
    <location>
        <begin position="116"/>
        <end position="135"/>
    </location>
</feature>
<feature type="compositionally biased region" description="Low complexity" evidence="9">
    <location>
        <begin position="377"/>
        <end position="390"/>
    </location>
</feature>
<keyword evidence="6 10" id="KW-1133">Transmembrane helix</keyword>
<feature type="transmembrane region" description="Helical" evidence="10">
    <location>
        <begin position="147"/>
        <end position="166"/>
    </location>
</feature>
<evidence type="ECO:0000256" key="9">
    <source>
        <dbReference type="SAM" id="MobiDB-lite"/>
    </source>
</evidence>
<keyword evidence="7" id="KW-0406">Ion transport</keyword>
<feature type="transmembrane region" description="Helical" evidence="10">
    <location>
        <begin position="262"/>
        <end position="280"/>
    </location>
</feature>
<accession>A0ABP5YR18</accession>
<keyword evidence="13" id="KW-1185">Reference proteome</keyword>
<evidence type="ECO:0000256" key="7">
    <source>
        <dbReference type="ARBA" id="ARBA00023065"/>
    </source>
</evidence>
<gene>
    <name evidence="12" type="ORF">GCM10009858_19450</name>
</gene>
<feature type="transmembrane region" description="Helical" evidence="10">
    <location>
        <begin position="292"/>
        <end position="313"/>
    </location>
</feature>
<evidence type="ECO:0000313" key="12">
    <source>
        <dbReference type="EMBL" id="GAA2481803.1"/>
    </source>
</evidence>
<dbReference type="Pfam" id="PF00999">
    <property type="entry name" value="Na_H_Exchanger"/>
    <property type="match status" value="1"/>
</dbReference>
<feature type="transmembrane region" description="Helical" evidence="10">
    <location>
        <begin position="172"/>
        <end position="192"/>
    </location>
</feature>
<dbReference type="InterPro" id="IPR006153">
    <property type="entry name" value="Cation/H_exchanger_TM"/>
</dbReference>